<feature type="transmembrane region" description="Helical" evidence="1">
    <location>
        <begin position="503"/>
        <end position="528"/>
    </location>
</feature>
<dbReference type="RefSeq" id="WP_036889579.1">
    <property type="nucleotide sequence ID" value="NZ_JQJC01000009.1"/>
</dbReference>
<dbReference type="Proteomes" id="UP000030136">
    <property type="component" value="Unassembled WGS sequence"/>
</dbReference>
<proteinExistence type="predicted"/>
<keyword evidence="1" id="KW-0812">Transmembrane</keyword>
<dbReference type="AlphaFoldDB" id="A0AB34PJ16"/>
<feature type="transmembrane region" description="Helical" evidence="1">
    <location>
        <begin position="476"/>
        <end position="497"/>
    </location>
</feature>
<dbReference type="EMBL" id="JQJC01000009">
    <property type="protein sequence ID" value="KGN95902.1"/>
    <property type="molecule type" value="Genomic_DNA"/>
</dbReference>
<comment type="caution">
    <text evidence="2">The sequence shown here is derived from an EMBL/GenBank/DDBJ whole genome shotgun (WGS) entry which is preliminary data.</text>
</comment>
<name>A0AB34PJ16_9PORP</name>
<evidence type="ECO:0000313" key="2">
    <source>
        <dbReference type="EMBL" id="KGN95902.1"/>
    </source>
</evidence>
<evidence type="ECO:0000256" key="1">
    <source>
        <dbReference type="SAM" id="Phobius"/>
    </source>
</evidence>
<organism evidence="2 3">
    <name type="scientific">Porphyromonas crevioricanis</name>
    <dbReference type="NCBI Taxonomy" id="393921"/>
    <lineage>
        <taxon>Bacteria</taxon>
        <taxon>Pseudomonadati</taxon>
        <taxon>Bacteroidota</taxon>
        <taxon>Bacteroidia</taxon>
        <taxon>Bacteroidales</taxon>
        <taxon>Porphyromonadaceae</taxon>
        <taxon>Porphyromonas</taxon>
    </lineage>
</organism>
<accession>A0AB34PJ16</accession>
<protein>
    <recommendedName>
        <fullName evidence="4">MFS transporter</fullName>
    </recommendedName>
</protein>
<gene>
    <name evidence="2" type="ORF">HQ38_02775</name>
</gene>
<evidence type="ECO:0000313" key="3">
    <source>
        <dbReference type="Proteomes" id="UP000030136"/>
    </source>
</evidence>
<sequence>MGLHIDNCVVKYKALFPLEDNPSKTEETDIDKEVVTKEKYDEFERFFFIEMNNALFSGEYLEDGYIQKIEKFENDLLTDDSKDSACIREALKELREILFSIQNKINNRDLQVALGRNDQIRSSQVNEYQYYHRWRAISLILMYLDHTLVNKREYRELLIKLYYEIQATINGLDNKDLLEVYRKLESKCSFLLGKTFVYDDVENYYYSVDFEIKKAKEIIKGDDFNKDFLDLFIKMYPCKYGRDIVNKYQQSFSEKKFSSIGFVLLSYYYGTSEKSSVQRLDNLLCNFEEYEQNLREGDVSQFNSYAIRSIKSYISNCRFSLLLKQGNFTVEKLKNDLDEIESIQEETGIKNYHPYKKALSFLGNYLGSLKSEGSKELQDGLDLYNKIFKKYKSVYEQCILRHFTPFQLTVEDCKTQGGIFMASSLSKPISPSKLREDERELRDIKQYLIVKARLSKREEEINDIANKIKDFRRESFEYLGIFITVITFLFGSIQLFGNNTIKLAASIVNIVSLGIVLGLFMAMLYIVLYCKRYRVLFLLGFIIFSLAVLILFNIYIK</sequence>
<keyword evidence="1" id="KW-1133">Transmembrane helix</keyword>
<reference evidence="2 3" key="1">
    <citation type="submission" date="2014-08" db="EMBL/GenBank/DDBJ databases">
        <title>Porphyromonas crevioricanis strain:COT-253_OH1447 Genome sequencing.</title>
        <authorList>
            <person name="Wallis C."/>
            <person name="Deusch O."/>
            <person name="O'Flynn C."/>
            <person name="Davis I."/>
            <person name="Jospin G."/>
            <person name="Darling A.E."/>
            <person name="Coil D.A."/>
            <person name="Alexiev A."/>
            <person name="Horsfall A."/>
            <person name="Kirkwood N."/>
            <person name="Harris S."/>
            <person name="Eisen J.A."/>
        </authorList>
    </citation>
    <scope>NUCLEOTIDE SEQUENCE [LARGE SCALE GENOMIC DNA]</scope>
    <source>
        <strain evidence="3">COT-253 OH1447</strain>
    </source>
</reference>
<evidence type="ECO:0008006" key="4">
    <source>
        <dbReference type="Google" id="ProtNLM"/>
    </source>
</evidence>
<keyword evidence="1" id="KW-0472">Membrane</keyword>
<feature type="transmembrane region" description="Helical" evidence="1">
    <location>
        <begin position="535"/>
        <end position="556"/>
    </location>
</feature>